<name>A0ACA9N2A0_9GLOM</name>
<keyword evidence="2" id="KW-1185">Reference proteome</keyword>
<dbReference type="EMBL" id="CAJVQC010011447">
    <property type="protein sequence ID" value="CAG8627398.1"/>
    <property type="molecule type" value="Genomic_DNA"/>
</dbReference>
<comment type="caution">
    <text evidence="1">The sequence shown here is derived from an EMBL/GenBank/DDBJ whole genome shotgun (WGS) entry which is preliminary data.</text>
</comment>
<dbReference type="Proteomes" id="UP000789920">
    <property type="component" value="Unassembled WGS sequence"/>
</dbReference>
<accession>A0ACA9N2A0</accession>
<proteinExistence type="predicted"/>
<sequence length="102" mass="11776">MAQHIPEKTNWLADLALRKRPVCKQDQYITTKLLLEILKPRLPSNRYFNTELVSTERVGQLILDTNIQDSIQDLLINSFSNKGQKTIHTRLNKSTIPDSQSE</sequence>
<protein>
    <submittedName>
        <fullName evidence="1">22485_t:CDS:1</fullName>
    </submittedName>
</protein>
<gene>
    <name evidence="1" type="ORF">RPERSI_LOCUS6961</name>
</gene>
<organism evidence="1 2">
    <name type="scientific">Racocetra persica</name>
    <dbReference type="NCBI Taxonomy" id="160502"/>
    <lineage>
        <taxon>Eukaryota</taxon>
        <taxon>Fungi</taxon>
        <taxon>Fungi incertae sedis</taxon>
        <taxon>Mucoromycota</taxon>
        <taxon>Glomeromycotina</taxon>
        <taxon>Glomeromycetes</taxon>
        <taxon>Diversisporales</taxon>
        <taxon>Gigasporaceae</taxon>
        <taxon>Racocetra</taxon>
    </lineage>
</organism>
<evidence type="ECO:0000313" key="1">
    <source>
        <dbReference type="EMBL" id="CAG8627398.1"/>
    </source>
</evidence>
<evidence type="ECO:0000313" key="2">
    <source>
        <dbReference type="Proteomes" id="UP000789920"/>
    </source>
</evidence>
<reference evidence="1" key="1">
    <citation type="submission" date="2021-06" db="EMBL/GenBank/DDBJ databases">
        <authorList>
            <person name="Kallberg Y."/>
            <person name="Tangrot J."/>
            <person name="Rosling A."/>
        </authorList>
    </citation>
    <scope>NUCLEOTIDE SEQUENCE</scope>
    <source>
        <strain evidence="1">MA461A</strain>
    </source>
</reference>
<feature type="non-terminal residue" evidence="1">
    <location>
        <position position="102"/>
    </location>
</feature>